<dbReference type="Proteomes" id="UP000012329">
    <property type="component" value="Unassembled WGS sequence"/>
</dbReference>
<proteinExistence type="predicted"/>
<evidence type="ECO:0000313" key="2">
    <source>
        <dbReference type="Proteomes" id="UP000012329"/>
    </source>
</evidence>
<comment type="caution">
    <text evidence="1">The sequence shown here is derived from an EMBL/GenBank/DDBJ whole genome shotgun (WGS) entry which is preliminary data.</text>
</comment>
<accession>A0A829D024</accession>
<reference evidence="1 2" key="1">
    <citation type="submission" date="2013-02" db="EMBL/GenBank/DDBJ databases">
        <authorList>
            <person name="Harkins D.M."/>
            <person name="Durkin A.S."/>
            <person name="Brinkac L.M."/>
            <person name="Haft D.H."/>
            <person name="Selengut J.D."/>
            <person name="Sanka R."/>
            <person name="DePew J."/>
            <person name="Purushe J."/>
            <person name="Whelen A.C."/>
            <person name="Vinetz J.M."/>
            <person name="Sutton G.G."/>
            <person name="Nierman W.C."/>
            <person name="Fouts D.E."/>
        </authorList>
    </citation>
    <scope>NUCLEOTIDE SEQUENCE [LARGE SCALE GENOMIC DNA]</scope>
    <source>
        <strain evidence="1 2">2002000626</strain>
    </source>
</reference>
<evidence type="ECO:0000313" key="1">
    <source>
        <dbReference type="EMBL" id="EMY02245.1"/>
    </source>
</evidence>
<gene>
    <name evidence="1" type="ORF">LEP1GSC029_0040</name>
</gene>
<organism evidence="1 2">
    <name type="scientific">Leptospira interrogans str. 2002000626</name>
    <dbReference type="NCBI Taxonomy" id="996803"/>
    <lineage>
        <taxon>Bacteria</taxon>
        <taxon>Pseudomonadati</taxon>
        <taxon>Spirochaetota</taxon>
        <taxon>Spirochaetia</taxon>
        <taxon>Leptospirales</taxon>
        <taxon>Leptospiraceae</taxon>
        <taxon>Leptospira</taxon>
    </lineage>
</organism>
<name>A0A829D024_LEPIR</name>
<protein>
    <submittedName>
        <fullName evidence="1">Uncharacterized protein</fullName>
    </submittedName>
</protein>
<sequence>MANYLDPGQIGVMVTISDPEAVHGTPFSKPSLLIPLF</sequence>
<dbReference type="EMBL" id="AFJL02000254">
    <property type="protein sequence ID" value="EMY02245.1"/>
    <property type="molecule type" value="Genomic_DNA"/>
</dbReference>
<dbReference type="AlphaFoldDB" id="A0A829D024"/>